<feature type="domain" description="AMP-dependent synthetase/ligase" evidence="5">
    <location>
        <begin position="34"/>
        <end position="382"/>
    </location>
</feature>
<name>A0A846XWJ5_9NOCA</name>
<evidence type="ECO:0000259" key="6">
    <source>
        <dbReference type="Pfam" id="PF13193"/>
    </source>
</evidence>
<keyword evidence="3" id="KW-0547">Nucleotide-binding</keyword>
<accession>A0A846XWJ5</accession>
<dbReference type="SUPFAM" id="SSF56801">
    <property type="entry name" value="Acetyl-CoA synthetase-like"/>
    <property type="match status" value="1"/>
</dbReference>
<dbReference type="InterPro" id="IPR042099">
    <property type="entry name" value="ANL_N_sf"/>
</dbReference>
<dbReference type="GO" id="GO:0004321">
    <property type="term" value="F:fatty-acyl-CoA synthase activity"/>
    <property type="evidence" value="ECO:0007669"/>
    <property type="project" value="TreeGrafter"/>
</dbReference>
<dbReference type="Proteomes" id="UP000565711">
    <property type="component" value="Unassembled WGS sequence"/>
</dbReference>
<sequence>MSDIRISAEYVGDLVEQYGSPQACAAELLCDRHDPDAIAFTIIDPDLSSTDLTYAQLRRRSEQGAAALAALGVEPGDAVATLMGKSEDLIVTLLSIWRLGAAHVPLFTAFAWPAIELRLTASAAKVVVTDENQRSKIEESDAIVVVAGTPQQPDDLALSALLDAQQPGFAAAVRGGDAPLVMIFTSGTTGAPKGVPVPIRALAAFRSYVELGLDVTADDVFWNAADPGWAYGLYYAILGPLAARRRSLILHAGFSPELSFAVLQTFGVTNFAAAPTVYRAMRAQPEAAPGGLRLRRASSAGEPLTPEVIGWAKEVFGTEVRDHYGQTEHGMVIVNAWHDAVRSPLRPGSMGRPLPGWSAAVLADDGFDPVPAGTMGRVAIDAQASPLMWFSGYHQAPEKTAERFSPDGRWYLTGDAGSVDEDGYYYFSSRDDDVIIMAGYRIGPFDVESVLATHPAVTESAVVGMPDEIRGEVLEAFVVLRAGVEGNDELVGELQRWVKEKFAAHAFPRSVHFVDQLPKTPSGKVQRFILRGRPAG</sequence>
<dbReference type="InterPro" id="IPR025110">
    <property type="entry name" value="AMP-bd_C"/>
</dbReference>
<evidence type="ECO:0000256" key="1">
    <source>
        <dbReference type="ARBA" id="ARBA00006432"/>
    </source>
</evidence>
<evidence type="ECO:0000256" key="2">
    <source>
        <dbReference type="ARBA" id="ARBA00022598"/>
    </source>
</evidence>
<dbReference type="Pfam" id="PF13193">
    <property type="entry name" value="AMP-binding_C"/>
    <property type="match status" value="1"/>
</dbReference>
<dbReference type="PANTHER" id="PTHR43605">
    <property type="entry name" value="ACYL-COENZYME A SYNTHETASE"/>
    <property type="match status" value="1"/>
</dbReference>
<evidence type="ECO:0000313" key="8">
    <source>
        <dbReference type="Proteomes" id="UP000565711"/>
    </source>
</evidence>
<keyword evidence="4" id="KW-0067">ATP-binding</keyword>
<evidence type="ECO:0000259" key="5">
    <source>
        <dbReference type="Pfam" id="PF00501"/>
    </source>
</evidence>
<dbReference type="PANTHER" id="PTHR43605:SF10">
    <property type="entry name" value="ACYL-COA SYNTHETASE MEDIUM CHAIN FAMILY MEMBER 3"/>
    <property type="match status" value="1"/>
</dbReference>
<dbReference type="InterPro" id="IPR020845">
    <property type="entry name" value="AMP-binding_CS"/>
</dbReference>
<dbReference type="Pfam" id="PF00501">
    <property type="entry name" value="AMP-binding"/>
    <property type="match status" value="1"/>
</dbReference>
<dbReference type="InterPro" id="IPR045851">
    <property type="entry name" value="AMP-bd_C_sf"/>
</dbReference>
<dbReference type="InterPro" id="IPR000873">
    <property type="entry name" value="AMP-dep_synth/lig_dom"/>
</dbReference>
<feature type="domain" description="AMP-binding enzyme C-terminal" evidence="6">
    <location>
        <begin position="447"/>
        <end position="524"/>
    </location>
</feature>
<dbReference type="Gene3D" id="3.40.50.12780">
    <property type="entry name" value="N-terminal domain of ligase-like"/>
    <property type="match status" value="1"/>
</dbReference>
<protein>
    <submittedName>
        <fullName evidence="7">AMP-binding protein</fullName>
    </submittedName>
</protein>
<dbReference type="GO" id="GO:0015645">
    <property type="term" value="F:fatty acid ligase activity"/>
    <property type="evidence" value="ECO:0007669"/>
    <property type="project" value="TreeGrafter"/>
</dbReference>
<dbReference type="FunFam" id="3.30.300.30:FF:000005">
    <property type="entry name" value="Acyl-coenzyme A synthetase ACSM5, mitochondrial"/>
    <property type="match status" value="1"/>
</dbReference>
<dbReference type="GO" id="GO:0005524">
    <property type="term" value="F:ATP binding"/>
    <property type="evidence" value="ECO:0007669"/>
    <property type="project" value="UniProtKB-KW"/>
</dbReference>
<organism evidence="7 8">
    <name type="scientific">Nocardia vermiculata</name>
    <dbReference type="NCBI Taxonomy" id="257274"/>
    <lineage>
        <taxon>Bacteria</taxon>
        <taxon>Bacillati</taxon>
        <taxon>Actinomycetota</taxon>
        <taxon>Actinomycetes</taxon>
        <taxon>Mycobacteriales</taxon>
        <taxon>Nocardiaceae</taxon>
        <taxon>Nocardia</taxon>
    </lineage>
</organism>
<dbReference type="InterPro" id="IPR051087">
    <property type="entry name" value="Mitochondrial_ACSM"/>
</dbReference>
<keyword evidence="2" id="KW-0436">Ligase</keyword>
<dbReference type="GO" id="GO:0006637">
    <property type="term" value="P:acyl-CoA metabolic process"/>
    <property type="evidence" value="ECO:0007669"/>
    <property type="project" value="TreeGrafter"/>
</dbReference>
<dbReference type="EMBL" id="JAAXOP010000003">
    <property type="protein sequence ID" value="NKY50200.1"/>
    <property type="molecule type" value="Genomic_DNA"/>
</dbReference>
<proteinExistence type="inferred from homology"/>
<evidence type="ECO:0000256" key="4">
    <source>
        <dbReference type="ARBA" id="ARBA00022840"/>
    </source>
</evidence>
<dbReference type="GO" id="GO:0006633">
    <property type="term" value="P:fatty acid biosynthetic process"/>
    <property type="evidence" value="ECO:0007669"/>
    <property type="project" value="TreeGrafter"/>
</dbReference>
<evidence type="ECO:0000256" key="3">
    <source>
        <dbReference type="ARBA" id="ARBA00022741"/>
    </source>
</evidence>
<dbReference type="GO" id="GO:0016405">
    <property type="term" value="F:CoA-ligase activity"/>
    <property type="evidence" value="ECO:0007669"/>
    <property type="project" value="UniProtKB-ARBA"/>
</dbReference>
<dbReference type="AlphaFoldDB" id="A0A846XWJ5"/>
<gene>
    <name evidence="7" type="ORF">HGA08_08270</name>
</gene>
<reference evidence="7 8" key="1">
    <citation type="submission" date="2020-04" db="EMBL/GenBank/DDBJ databases">
        <title>MicrobeNet Type strains.</title>
        <authorList>
            <person name="Nicholson A.C."/>
        </authorList>
    </citation>
    <scope>NUCLEOTIDE SEQUENCE [LARGE SCALE GENOMIC DNA]</scope>
    <source>
        <strain evidence="7 8">JCM 12354</strain>
    </source>
</reference>
<dbReference type="RefSeq" id="WP_067870814.1">
    <property type="nucleotide sequence ID" value="NZ_JAAXOP010000003.1"/>
</dbReference>
<evidence type="ECO:0000313" key="7">
    <source>
        <dbReference type="EMBL" id="NKY50200.1"/>
    </source>
</evidence>
<dbReference type="Gene3D" id="3.30.300.30">
    <property type="match status" value="1"/>
</dbReference>
<dbReference type="PROSITE" id="PS00455">
    <property type="entry name" value="AMP_BINDING"/>
    <property type="match status" value="1"/>
</dbReference>
<comment type="similarity">
    <text evidence="1">Belongs to the ATP-dependent AMP-binding enzyme family.</text>
</comment>
<keyword evidence="8" id="KW-1185">Reference proteome</keyword>
<comment type="caution">
    <text evidence="7">The sequence shown here is derived from an EMBL/GenBank/DDBJ whole genome shotgun (WGS) entry which is preliminary data.</text>
</comment>